<dbReference type="RefSeq" id="WP_323281085.1">
    <property type="nucleotide sequence ID" value="NZ_JAYGGQ010000023.1"/>
</dbReference>
<feature type="domain" description="Pyruvate phosphate dikinase AMP/ATP-binding" evidence="2">
    <location>
        <begin position="231"/>
        <end position="280"/>
    </location>
</feature>
<evidence type="ECO:0000259" key="2">
    <source>
        <dbReference type="Pfam" id="PF01326"/>
    </source>
</evidence>
<dbReference type="InterPro" id="IPR008279">
    <property type="entry name" value="PEP-util_enz_mobile_dom"/>
</dbReference>
<sequence length="856" mass="90877">MEKDSGRLIVDLDDVSSGDVALAGGKAANLGELKRAGFPVPGGFVLTTEAYRIAAVEADASADSPGSAAAKLRTAAVPRVIADAVLDAYHALGSGPVAIRSSATAEDLPGASFAGQHDTYLGVIGDEAVLDAVRRCWASLWNDRAVAYRRANAIDERAVALAVAVQQMVDAAAAGVLFTADPVTGTRRRAAVDAAAGLGEALVSGDIVPDHYLVDTAAHAVLRREPAGGSSAVLSDTELVELALLGDRVERHFGSPQDIEFALDAERRLWLVQSRNITTLYPLPDGAPDPARDLRVYLSANVVQGYFDPITPMGMQFFRLLGSGMTKAFGGDAKDPAAGPRMIVDAAMRFHIDVTTALRDPVGHRLLNLVARVAESRSSVVLSQLSRDPRFRVREGSRLASIRRVAEPLVRLGVPPAVLHTLVSPDSARLRLARDLEAMVHPLAPADGDASSFLDAVERLLMEAPPRIFPRFVGTVAPAMLSLGLAGRVLRGRASVDEIRTVTRGAPENPTTEMDLALWSVGAAAREDAPSRQALLERAPGELAEAYRAGALPPTLQAQLADFLARYGFRCISEIDIGTPRWSEDPTHLLGAVANYVRLGDDLPDPEAQFAKSAREADAMVEDLLHRVRGPRRAVLRFALRRVRVLIGTREAPKFHLIRLLATPARELLKPVGEQLAASGRIADPSDVFFLSFPEARRAIAGDDLTGIVAERRATYERERKRRHIPRVLLSDGSDAEAMFGVRAGKELTGTPASPGVVTGLARVILSPEGARLEPGEILVAPSTNPGWTPLFLTAGGLVMEMGGAMSHGAVVAREYGIPATVGVAGATERIRTGAVVTVDGSQGTVSLDEGTPQAE</sequence>
<dbReference type="Gene3D" id="3.30.1490.20">
    <property type="entry name" value="ATP-grasp fold, A domain"/>
    <property type="match status" value="1"/>
</dbReference>
<evidence type="ECO:0000313" key="4">
    <source>
        <dbReference type="Proteomes" id="UP001304769"/>
    </source>
</evidence>
<dbReference type="Pfam" id="PF01326">
    <property type="entry name" value="PPDK_N"/>
    <property type="match status" value="2"/>
</dbReference>
<dbReference type="InterPro" id="IPR002192">
    <property type="entry name" value="PPDK_AMP/ATP-bd"/>
</dbReference>
<feature type="domain" description="PEP-utilising enzyme mobile" evidence="1">
    <location>
        <begin position="774"/>
        <end position="844"/>
    </location>
</feature>
<dbReference type="EMBL" id="JAYGGQ010000023">
    <property type="protein sequence ID" value="MEA5457172.1"/>
    <property type="molecule type" value="Genomic_DNA"/>
</dbReference>
<dbReference type="SUPFAM" id="SSF52009">
    <property type="entry name" value="Phosphohistidine domain"/>
    <property type="match status" value="1"/>
</dbReference>
<evidence type="ECO:0000259" key="1">
    <source>
        <dbReference type="Pfam" id="PF00391"/>
    </source>
</evidence>
<comment type="caution">
    <text evidence="3">The sequence shown here is derived from an EMBL/GenBank/DDBJ whole genome shotgun (WGS) entry which is preliminary data.</text>
</comment>
<feature type="domain" description="Pyruvate phosphate dikinase AMP/ATP-binding" evidence="2">
    <location>
        <begin position="21"/>
        <end position="225"/>
    </location>
</feature>
<dbReference type="Gene3D" id="3.50.30.10">
    <property type="entry name" value="Phosphohistidine domain"/>
    <property type="match status" value="1"/>
</dbReference>
<accession>A0ABU5TBV0</accession>
<evidence type="ECO:0000313" key="3">
    <source>
        <dbReference type="EMBL" id="MEA5457172.1"/>
    </source>
</evidence>
<name>A0ABU5TBV0_9MICC</name>
<protein>
    <submittedName>
        <fullName evidence="3">PEP/pyruvate-binding domain-containing protein</fullName>
    </submittedName>
</protein>
<dbReference type="PANTHER" id="PTHR43615:SF1">
    <property type="entry name" value="PPDK_N DOMAIN-CONTAINING PROTEIN"/>
    <property type="match status" value="1"/>
</dbReference>
<dbReference type="Pfam" id="PF00391">
    <property type="entry name" value="PEP-utilizers"/>
    <property type="match status" value="1"/>
</dbReference>
<dbReference type="Proteomes" id="UP001304769">
    <property type="component" value="Unassembled WGS sequence"/>
</dbReference>
<dbReference type="Gene3D" id="3.30.470.20">
    <property type="entry name" value="ATP-grasp fold, B domain"/>
    <property type="match status" value="2"/>
</dbReference>
<keyword evidence="4" id="KW-1185">Reference proteome</keyword>
<dbReference type="PANTHER" id="PTHR43615">
    <property type="entry name" value="PHOSPHOENOLPYRUVATE SYNTHASE-RELATED"/>
    <property type="match status" value="1"/>
</dbReference>
<organism evidence="3 4">
    <name type="scientific">Sinomonas terricola</name>
    <dbReference type="NCBI Taxonomy" id="3110330"/>
    <lineage>
        <taxon>Bacteria</taxon>
        <taxon>Bacillati</taxon>
        <taxon>Actinomycetota</taxon>
        <taxon>Actinomycetes</taxon>
        <taxon>Micrococcales</taxon>
        <taxon>Micrococcaceae</taxon>
        <taxon>Sinomonas</taxon>
    </lineage>
</organism>
<dbReference type="InterPro" id="IPR013815">
    <property type="entry name" value="ATP_grasp_subdomain_1"/>
</dbReference>
<reference evidence="3 4" key="1">
    <citation type="submission" date="2023-12" db="EMBL/GenBank/DDBJ databases">
        <title>Sinomonas terricola sp. nov, isolated from litchi orchard soil in Guangdong, PR China.</title>
        <authorList>
            <person name="Jiaxin W."/>
            <person name="Yang Z."/>
            <person name="Honghui Z."/>
        </authorList>
    </citation>
    <scope>NUCLEOTIDE SEQUENCE [LARGE SCALE GENOMIC DNA]</scope>
    <source>
        <strain evidence="3 4">JGH33</strain>
    </source>
</reference>
<dbReference type="SUPFAM" id="SSF56059">
    <property type="entry name" value="Glutathione synthetase ATP-binding domain-like"/>
    <property type="match status" value="1"/>
</dbReference>
<proteinExistence type="predicted"/>
<dbReference type="InterPro" id="IPR036637">
    <property type="entry name" value="Phosphohistidine_dom_sf"/>
</dbReference>
<gene>
    <name evidence="3" type="ORF">SPF06_20825</name>
</gene>
<dbReference type="InterPro" id="IPR051549">
    <property type="entry name" value="PEP_Utilizing_Enz"/>
</dbReference>